<accession>F2DT79</accession>
<organism evidence="1">
    <name type="scientific">Hordeum vulgare subsp. vulgare</name>
    <name type="common">Domesticated barley</name>
    <dbReference type="NCBI Taxonomy" id="112509"/>
    <lineage>
        <taxon>Eukaryota</taxon>
        <taxon>Viridiplantae</taxon>
        <taxon>Streptophyta</taxon>
        <taxon>Embryophyta</taxon>
        <taxon>Tracheophyta</taxon>
        <taxon>Spermatophyta</taxon>
        <taxon>Magnoliopsida</taxon>
        <taxon>Liliopsida</taxon>
        <taxon>Poales</taxon>
        <taxon>Poaceae</taxon>
        <taxon>BOP clade</taxon>
        <taxon>Pooideae</taxon>
        <taxon>Triticodae</taxon>
        <taxon>Triticeae</taxon>
        <taxon>Hordeinae</taxon>
        <taxon>Hordeum</taxon>
    </lineage>
</organism>
<dbReference type="RefSeq" id="XP_044977016.1">
    <property type="nucleotide sequence ID" value="XM_045121081.1"/>
</dbReference>
<proteinExistence type="evidence at transcript level"/>
<dbReference type="EMBL" id="AK367097">
    <property type="protein sequence ID" value="BAJ98300.1"/>
    <property type="molecule type" value="mRNA"/>
</dbReference>
<sequence>MESGRWVYSTQHQRFERQRGIAQVETEQESEGAQYFATTLLIALSDFAAAGLTTNGGDRANDLTKTSTGSSNMKEVSFYLSGNTGRHGLARAYLAVVSHQLQVV</sequence>
<dbReference type="AlphaFoldDB" id="F2DT79"/>
<dbReference type="GeneID" id="123444387"/>
<name>F2DT79_HORVV</name>
<evidence type="ECO:0000313" key="1">
    <source>
        <dbReference type="EMBL" id="BAJ98300.1"/>
    </source>
</evidence>
<reference evidence="1" key="1">
    <citation type="journal article" date="2011" name="Plant Physiol.">
        <title>Comprehensive sequence analysis of 24,783 barley full-length cDNAs derived from 12 clone libraries.</title>
        <authorList>
            <person name="Matsumoto T."/>
            <person name="Tanaka T."/>
            <person name="Sakai H."/>
            <person name="Amano N."/>
            <person name="Kanamori H."/>
            <person name="Kurita K."/>
            <person name="Kikuta A."/>
            <person name="Kamiya K."/>
            <person name="Yamamoto M."/>
            <person name="Ikawa H."/>
            <person name="Fujii N."/>
            <person name="Hori K."/>
            <person name="Itoh T."/>
            <person name="Sato K."/>
        </authorList>
    </citation>
    <scope>NUCLEOTIDE SEQUENCE</scope>
    <source>
        <tissue evidence="1">Shoot and root</tissue>
    </source>
</reference>
<protein>
    <submittedName>
        <fullName evidence="1">Predicted protein</fullName>
    </submittedName>
</protein>
<dbReference type="KEGG" id="hvg:123444387"/>